<dbReference type="Pfam" id="PF00440">
    <property type="entry name" value="TetR_N"/>
    <property type="match status" value="1"/>
</dbReference>
<dbReference type="InterPro" id="IPR050109">
    <property type="entry name" value="HTH-type_TetR-like_transc_reg"/>
</dbReference>
<dbReference type="PANTHER" id="PTHR30055:SF241">
    <property type="entry name" value="TRANSCRIPTIONAL REGULATORY PROTEIN"/>
    <property type="match status" value="1"/>
</dbReference>
<keyword evidence="1" id="KW-0238">DNA-binding</keyword>
<dbReference type="InterPro" id="IPR036271">
    <property type="entry name" value="Tet_transcr_reg_TetR-rel_C_sf"/>
</dbReference>
<dbReference type="EMBL" id="CAFBMK010000524">
    <property type="protein sequence ID" value="CAB4962811.1"/>
    <property type="molecule type" value="Genomic_DNA"/>
</dbReference>
<feature type="domain" description="HTH tetR-type" evidence="2">
    <location>
        <begin position="4"/>
        <end position="64"/>
    </location>
</feature>
<dbReference type="SUPFAM" id="SSF46689">
    <property type="entry name" value="Homeodomain-like"/>
    <property type="match status" value="1"/>
</dbReference>
<name>A0A6J7L454_9ZZZZ</name>
<dbReference type="PROSITE" id="PS50977">
    <property type="entry name" value="HTH_TETR_2"/>
    <property type="match status" value="1"/>
</dbReference>
<protein>
    <submittedName>
        <fullName evidence="3">Unannotated protein</fullName>
    </submittedName>
</protein>
<evidence type="ECO:0000313" key="3">
    <source>
        <dbReference type="EMBL" id="CAB4962811.1"/>
    </source>
</evidence>
<dbReference type="InterPro" id="IPR001647">
    <property type="entry name" value="HTH_TetR"/>
</dbReference>
<dbReference type="AlphaFoldDB" id="A0A6J7L454"/>
<gene>
    <name evidence="3" type="ORF">UFOPK3564_04182</name>
</gene>
<accession>A0A6J7L454</accession>
<dbReference type="SUPFAM" id="SSF48498">
    <property type="entry name" value="Tetracyclin repressor-like, C-terminal domain"/>
    <property type="match status" value="1"/>
</dbReference>
<evidence type="ECO:0000259" key="2">
    <source>
        <dbReference type="PROSITE" id="PS50977"/>
    </source>
</evidence>
<sequence>MPPDARREQLLDAALQVIARDGYAAVSIEAVAREADVTRPVVYGVFDGLTPLLFALLDRQEQRALGRLTQTISPAPDPADLAGHLTRTVRELVAMLQEDPQLWRPIFLTHGGTPAAVLERVDRDREVVRARIQETLEPALAARGDATTLDPGIVSHALVGMGEHFARLLLERPEDVDVDALAATVGGLLAAVRP</sequence>
<organism evidence="3">
    <name type="scientific">freshwater metagenome</name>
    <dbReference type="NCBI Taxonomy" id="449393"/>
    <lineage>
        <taxon>unclassified sequences</taxon>
        <taxon>metagenomes</taxon>
        <taxon>ecological metagenomes</taxon>
    </lineage>
</organism>
<dbReference type="Gene3D" id="1.10.357.10">
    <property type="entry name" value="Tetracycline Repressor, domain 2"/>
    <property type="match status" value="1"/>
</dbReference>
<dbReference type="InterPro" id="IPR009057">
    <property type="entry name" value="Homeodomain-like_sf"/>
</dbReference>
<dbReference type="GO" id="GO:0003700">
    <property type="term" value="F:DNA-binding transcription factor activity"/>
    <property type="evidence" value="ECO:0007669"/>
    <property type="project" value="TreeGrafter"/>
</dbReference>
<reference evidence="3" key="1">
    <citation type="submission" date="2020-05" db="EMBL/GenBank/DDBJ databases">
        <authorList>
            <person name="Chiriac C."/>
            <person name="Salcher M."/>
            <person name="Ghai R."/>
            <person name="Kavagutti S V."/>
        </authorList>
    </citation>
    <scope>NUCLEOTIDE SEQUENCE</scope>
</reference>
<proteinExistence type="predicted"/>
<dbReference type="PANTHER" id="PTHR30055">
    <property type="entry name" value="HTH-TYPE TRANSCRIPTIONAL REGULATOR RUTR"/>
    <property type="match status" value="1"/>
</dbReference>
<evidence type="ECO:0000256" key="1">
    <source>
        <dbReference type="ARBA" id="ARBA00023125"/>
    </source>
</evidence>
<dbReference type="GO" id="GO:0000976">
    <property type="term" value="F:transcription cis-regulatory region binding"/>
    <property type="evidence" value="ECO:0007669"/>
    <property type="project" value="TreeGrafter"/>
</dbReference>